<sequence>MSSALAPPAAPVAASSVAPPQCAPPAPSTPNATAPRKCGNCGTTESCKWRNVRSKDNIRCNTCYDYRRRTKKERSADVIQNYQWMKMVKSQ</sequence>
<dbReference type="SMART" id="SM00401">
    <property type="entry name" value="ZnF_GATA"/>
    <property type="match status" value="1"/>
</dbReference>
<evidence type="ECO:0000256" key="2">
    <source>
        <dbReference type="ARBA" id="ARBA00023163"/>
    </source>
</evidence>
<reference evidence="7" key="1">
    <citation type="submission" date="2011-07" db="EMBL/GenBank/DDBJ databases">
        <authorList>
            <consortium name="Caenorhabditis brenneri Sequencing and Analysis Consortium"/>
            <person name="Wilson R.K."/>
        </authorList>
    </citation>
    <scope>NUCLEOTIDE SEQUENCE [LARGE SCALE GENOMIC DNA]</scope>
    <source>
        <strain evidence="7">PB2801</strain>
    </source>
</reference>
<protein>
    <recommendedName>
        <fullName evidence="5">GATA-type domain-containing protein</fullName>
    </recommendedName>
</protein>
<feature type="region of interest" description="Disordered" evidence="4">
    <location>
        <begin position="1"/>
        <end position="40"/>
    </location>
</feature>
<evidence type="ECO:0000256" key="3">
    <source>
        <dbReference type="ARBA" id="ARBA00023242"/>
    </source>
</evidence>
<dbReference type="GO" id="GO:0043565">
    <property type="term" value="F:sequence-specific DNA binding"/>
    <property type="evidence" value="ECO:0007669"/>
    <property type="project" value="InterPro"/>
</dbReference>
<dbReference type="STRING" id="135651.G0MMF2"/>
<dbReference type="InParanoid" id="G0MMF2"/>
<evidence type="ECO:0000256" key="4">
    <source>
        <dbReference type="SAM" id="MobiDB-lite"/>
    </source>
</evidence>
<evidence type="ECO:0000313" key="7">
    <source>
        <dbReference type="Proteomes" id="UP000008068"/>
    </source>
</evidence>
<keyword evidence="1" id="KW-0805">Transcription regulation</keyword>
<evidence type="ECO:0000256" key="1">
    <source>
        <dbReference type="ARBA" id="ARBA00023015"/>
    </source>
</evidence>
<dbReference type="HOGENOM" id="CLU_2429013_0_0_1"/>
<evidence type="ECO:0000259" key="5">
    <source>
        <dbReference type="SMART" id="SM00401"/>
    </source>
</evidence>
<keyword evidence="2" id="KW-0804">Transcription</keyword>
<gene>
    <name evidence="6" type="ORF">CAEBREN_10845</name>
</gene>
<keyword evidence="3" id="KW-0539">Nucleus</keyword>
<dbReference type="EMBL" id="GL379802">
    <property type="protein sequence ID" value="EGT37435.1"/>
    <property type="molecule type" value="Genomic_DNA"/>
</dbReference>
<dbReference type="OMA" id="ITAMEKY"/>
<accession>G0MMF2</accession>
<feature type="domain" description="GATA-type" evidence="5">
    <location>
        <begin position="32"/>
        <end position="79"/>
    </location>
</feature>
<name>G0MMF2_CAEBE</name>
<dbReference type="OrthoDB" id="5906809at2759"/>
<dbReference type="GO" id="GO:0008270">
    <property type="term" value="F:zinc ion binding"/>
    <property type="evidence" value="ECO:0007669"/>
    <property type="project" value="InterPro"/>
</dbReference>
<organism evidence="7">
    <name type="scientific">Caenorhabditis brenneri</name>
    <name type="common">Nematode worm</name>
    <dbReference type="NCBI Taxonomy" id="135651"/>
    <lineage>
        <taxon>Eukaryota</taxon>
        <taxon>Metazoa</taxon>
        <taxon>Ecdysozoa</taxon>
        <taxon>Nematoda</taxon>
        <taxon>Chromadorea</taxon>
        <taxon>Rhabditida</taxon>
        <taxon>Rhabditina</taxon>
        <taxon>Rhabditomorpha</taxon>
        <taxon>Rhabditoidea</taxon>
        <taxon>Rhabditidae</taxon>
        <taxon>Peloderinae</taxon>
        <taxon>Caenorhabditis</taxon>
    </lineage>
</organism>
<evidence type="ECO:0000313" key="6">
    <source>
        <dbReference type="EMBL" id="EGT37435.1"/>
    </source>
</evidence>
<dbReference type="Proteomes" id="UP000008068">
    <property type="component" value="Unassembled WGS sequence"/>
</dbReference>
<dbReference type="InterPro" id="IPR013088">
    <property type="entry name" value="Znf_NHR/GATA"/>
</dbReference>
<dbReference type="SUPFAM" id="SSF57716">
    <property type="entry name" value="Glucocorticoid receptor-like (DNA-binding domain)"/>
    <property type="match status" value="1"/>
</dbReference>
<dbReference type="Gene3D" id="3.30.50.10">
    <property type="entry name" value="Erythroid Transcription Factor GATA-1, subunit A"/>
    <property type="match status" value="1"/>
</dbReference>
<keyword evidence="7" id="KW-1185">Reference proteome</keyword>
<dbReference type="InterPro" id="IPR000679">
    <property type="entry name" value="Znf_GATA"/>
</dbReference>
<dbReference type="AlphaFoldDB" id="G0MMF2"/>
<dbReference type="GO" id="GO:0006355">
    <property type="term" value="P:regulation of DNA-templated transcription"/>
    <property type="evidence" value="ECO:0007669"/>
    <property type="project" value="InterPro"/>
</dbReference>
<proteinExistence type="predicted"/>
<feature type="compositionally biased region" description="Low complexity" evidence="4">
    <location>
        <begin position="1"/>
        <end position="20"/>
    </location>
</feature>